<keyword evidence="9" id="KW-0804">Transcription</keyword>
<keyword evidence="10" id="KW-0539">Nucleus</keyword>
<dbReference type="PANTHER" id="PTHR24404">
    <property type="entry name" value="ZINC FINGER PROTEIN"/>
    <property type="match status" value="1"/>
</dbReference>
<dbReference type="FunFam" id="3.30.160.60:FF:001480">
    <property type="entry name" value="Si:cabz01071911.3"/>
    <property type="match status" value="1"/>
</dbReference>
<dbReference type="GO" id="GO:0005694">
    <property type="term" value="C:chromosome"/>
    <property type="evidence" value="ECO:0007669"/>
    <property type="project" value="UniProtKB-ARBA"/>
</dbReference>
<dbReference type="GO" id="GO:0005634">
    <property type="term" value="C:nucleus"/>
    <property type="evidence" value="ECO:0007669"/>
    <property type="project" value="UniProtKB-SubCell"/>
</dbReference>
<evidence type="ECO:0000256" key="5">
    <source>
        <dbReference type="ARBA" id="ARBA00022771"/>
    </source>
</evidence>
<evidence type="ECO:0000256" key="2">
    <source>
        <dbReference type="ARBA" id="ARBA00006991"/>
    </source>
</evidence>
<feature type="compositionally biased region" description="Low complexity" evidence="12">
    <location>
        <begin position="150"/>
        <end position="160"/>
    </location>
</feature>
<dbReference type="Pfam" id="PF13912">
    <property type="entry name" value="zf-C2H2_6"/>
    <property type="match status" value="2"/>
</dbReference>
<feature type="domain" description="C2H2-type" evidence="13">
    <location>
        <begin position="302"/>
        <end position="324"/>
    </location>
</feature>
<keyword evidence="15" id="KW-1185">Reference proteome</keyword>
<protein>
    <recommendedName>
        <fullName evidence="13">C2H2-type domain-containing protein</fullName>
    </recommendedName>
</protein>
<comment type="subcellular location">
    <subcellularLocation>
        <location evidence="1">Nucleus</location>
    </subcellularLocation>
</comment>
<evidence type="ECO:0000256" key="1">
    <source>
        <dbReference type="ARBA" id="ARBA00004123"/>
    </source>
</evidence>
<keyword evidence="5 11" id="KW-0863">Zinc-finger</keyword>
<dbReference type="GO" id="GO:0006357">
    <property type="term" value="P:regulation of transcription by RNA polymerase II"/>
    <property type="evidence" value="ECO:0007669"/>
    <property type="project" value="TreeGrafter"/>
</dbReference>
<dbReference type="PANTHER" id="PTHR24404:SF114">
    <property type="entry name" value="KLUMPFUSS, ISOFORM B-RELATED"/>
    <property type="match status" value="1"/>
</dbReference>
<comment type="similarity">
    <text evidence="2">Belongs to the krueppel C2H2-type zinc-finger protein family.</text>
</comment>
<evidence type="ECO:0000256" key="7">
    <source>
        <dbReference type="ARBA" id="ARBA00023015"/>
    </source>
</evidence>
<name>A0AAV2LI24_KNICA</name>
<dbReference type="PROSITE" id="PS50157">
    <property type="entry name" value="ZINC_FINGER_C2H2_2"/>
    <property type="match status" value="8"/>
</dbReference>
<organism evidence="14 15">
    <name type="scientific">Knipowitschia caucasica</name>
    <name type="common">Caucasian dwarf goby</name>
    <name type="synonym">Pomatoschistus caucasicus</name>
    <dbReference type="NCBI Taxonomy" id="637954"/>
    <lineage>
        <taxon>Eukaryota</taxon>
        <taxon>Metazoa</taxon>
        <taxon>Chordata</taxon>
        <taxon>Craniata</taxon>
        <taxon>Vertebrata</taxon>
        <taxon>Euteleostomi</taxon>
        <taxon>Actinopterygii</taxon>
        <taxon>Neopterygii</taxon>
        <taxon>Teleostei</taxon>
        <taxon>Neoteleostei</taxon>
        <taxon>Acanthomorphata</taxon>
        <taxon>Gobiaria</taxon>
        <taxon>Gobiiformes</taxon>
        <taxon>Gobioidei</taxon>
        <taxon>Gobiidae</taxon>
        <taxon>Gobiinae</taxon>
        <taxon>Knipowitschia</taxon>
    </lineage>
</organism>
<feature type="domain" description="C2H2-type" evidence="13">
    <location>
        <begin position="256"/>
        <end position="283"/>
    </location>
</feature>
<evidence type="ECO:0000256" key="9">
    <source>
        <dbReference type="ARBA" id="ARBA00023163"/>
    </source>
</evidence>
<dbReference type="GO" id="GO:0008270">
    <property type="term" value="F:zinc ion binding"/>
    <property type="evidence" value="ECO:0007669"/>
    <property type="project" value="UniProtKB-KW"/>
</dbReference>
<dbReference type="GO" id="GO:0003700">
    <property type="term" value="F:DNA-binding transcription factor activity"/>
    <property type="evidence" value="ECO:0007669"/>
    <property type="project" value="TreeGrafter"/>
</dbReference>
<dbReference type="FunFam" id="3.30.160.60:FF:000100">
    <property type="entry name" value="Zinc finger 45-like"/>
    <property type="match status" value="1"/>
</dbReference>
<dbReference type="Pfam" id="PF00096">
    <property type="entry name" value="zf-C2H2"/>
    <property type="match status" value="4"/>
</dbReference>
<evidence type="ECO:0000313" key="15">
    <source>
        <dbReference type="Proteomes" id="UP001497482"/>
    </source>
</evidence>
<feature type="domain" description="C2H2-type" evidence="13">
    <location>
        <begin position="328"/>
        <end position="352"/>
    </location>
</feature>
<feature type="region of interest" description="Disordered" evidence="12">
    <location>
        <begin position="73"/>
        <end position="223"/>
    </location>
</feature>
<evidence type="ECO:0000259" key="13">
    <source>
        <dbReference type="PROSITE" id="PS50157"/>
    </source>
</evidence>
<evidence type="ECO:0000256" key="3">
    <source>
        <dbReference type="ARBA" id="ARBA00022723"/>
    </source>
</evidence>
<evidence type="ECO:0000256" key="8">
    <source>
        <dbReference type="ARBA" id="ARBA00023125"/>
    </source>
</evidence>
<dbReference type="Proteomes" id="UP001497482">
    <property type="component" value="Chromosome 3"/>
</dbReference>
<evidence type="ECO:0000256" key="10">
    <source>
        <dbReference type="ARBA" id="ARBA00023242"/>
    </source>
</evidence>
<dbReference type="Gene3D" id="3.30.160.60">
    <property type="entry name" value="Classic Zinc Finger"/>
    <property type="match status" value="6"/>
</dbReference>
<keyword evidence="7" id="KW-0805">Transcription regulation</keyword>
<evidence type="ECO:0000256" key="11">
    <source>
        <dbReference type="PROSITE-ProRule" id="PRU00042"/>
    </source>
</evidence>
<keyword evidence="8" id="KW-0238">DNA-binding</keyword>
<keyword evidence="6" id="KW-0862">Zinc</keyword>
<accession>A0AAV2LI24</accession>
<feature type="domain" description="C2H2-type" evidence="13">
    <location>
        <begin position="357"/>
        <end position="384"/>
    </location>
</feature>
<dbReference type="EMBL" id="OZ035825">
    <property type="protein sequence ID" value="CAL1600820.1"/>
    <property type="molecule type" value="Genomic_DNA"/>
</dbReference>
<feature type="compositionally biased region" description="Basic and acidic residues" evidence="12">
    <location>
        <begin position="131"/>
        <end position="143"/>
    </location>
</feature>
<feature type="domain" description="C2H2-type" evidence="13">
    <location>
        <begin position="443"/>
        <end position="470"/>
    </location>
</feature>
<evidence type="ECO:0000256" key="6">
    <source>
        <dbReference type="ARBA" id="ARBA00022833"/>
    </source>
</evidence>
<dbReference type="InterPro" id="IPR036236">
    <property type="entry name" value="Znf_C2H2_sf"/>
</dbReference>
<keyword evidence="4" id="KW-0677">Repeat</keyword>
<dbReference type="FunFam" id="3.30.160.60:FF:001732">
    <property type="entry name" value="Zgc:162936"/>
    <property type="match status" value="1"/>
</dbReference>
<sequence length="490" mass="54009">MTEMGTLDKISKRQTRRGIFTPVAEIEEVLEDSQLRVADISEACGMRSDHGSGLYSEGQLYTKVADVSGASDEEVYHGSGLDSDGQLDQKMADNSGASDVESDHSSELDSDERLDHNSGDGHAEGVVSRRPSPEELRGDHMNDALEDDSSSSIDRSSSPSSPDPAPQAPPAPPITDSPAQGDSDPKNSVTEDSSDEECPGGDPSSTHDRDAFPQPDSQSGKRRNAQLYECLTCGRVLSNNAGLRRHMVIHTGMRPHQCPVCGRGFTQRGNLNTHMKVHGEEKVKLALAQKKPTPTESLVRAHVCLECGMNFPDLKQLQEHRATHRKPFICKDCGKGYKTEMCFINHRLTLHTEGPWFPCSHCGKPWATMDLLKKHEQCHSKDKRFICTQCGKAFSRSVSLTAHKRRTHLGIIKQFLCTVCGKSFSESEALKVHLRKHSGETPYSCDICGKAFYRIQNFRKHMRVHSGAPKAPPTLPLGRPKVLQHDGLEA</sequence>
<feature type="region of interest" description="Disordered" evidence="12">
    <location>
        <begin position="465"/>
        <end position="490"/>
    </location>
</feature>
<dbReference type="GO" id="GO:0045893">
    <property type="term" value="P:positive regulation of DNA-templated transcription"/>
    <property type="evidence" value="ECO:0007669"/>
    <property type="project" value="UniProtKB-ARBA"/>
</dbReference>
<feature type="compositionally biased region" description="Basic and acidic residues" evidence="12">
    <location>
        <begin position="101"/>
        <end position="123"/>
    </location>
</feature>
<evidence type="ECO:0000256" key="12">
    <source>
        <dbReference type="SAM" id="MobiDB-lite"/>
    </source>
</evidence>
<feature type="domain" description="C2H2-type" evidence="13">
    <location>
        <begin position="385"/>
        <end position="410"/>
    </location>
</feature>
<dbReference type="SMART" id="SM00355">
    <property type="entry name" value="ZnF_C2H2"/>
    <property type="match status" value="8"/>
</dbReference>
<dbReference type="InterPro" id="IPR013087">
    <property type="entry name" value="Znf_C2H2_type"/>
</dbReference>
<dbReference type="FunFam" id="3.30.160.60:FF:001297">
    <property type="entry name" value="Zinc finger and SCAN domain-containing protein 2"/>
    <property type="match status" value="1"/>
</dbReference>
<dbReference type="SUPFAM" id="SSF57667">
    <property type="entry name" value="beta-beta-alpha zinc fingers"/>
    <property type="match status" value="4"/>
</dbReference>
<feature type="compositionally biased region" description="Pro residues" evidence="12">
    <location>
        <begin position="161"/>
        <end position="175"/>
    </location>
</feature>
<feature type="domain" description="C2H2-type" evidence="13">
    <location>
        <begin position="228"/>
        <end position="255"/>
    </location>
</feature>
<gene>
    <name evidence="14" type="ORF">KC01_LOCUS28894</name>
</gene>
<dbReference type="PROSITE" id="PS00028">
    <property type="entry name" value="ZINC_FINGER_C2H2_1"/>
    <property type="match status" value="8"/>
</dbReference>
<proteinExistence type="inferred from homology"/>
<dbReference type="AlphaFoldDB" id="A0AAV2LI24"/>
<dbReference type="InterPro" id="IPR050589">
    <property type="entry name" value="Ikaros_C2H2-ZF"/>
</dbReference>
<dbReference type="GO" id="GO:0000978">
    <property type="term" value="F:RNA polymerase II cis-regulatory region sequence-specific DNA binding"/>
    <property type="evidence" value="ECO:0007669"/>
    <property type="project" value="TreeGrafter"/>
</dbReference>
<feature type="domain" description="C2H2-type" evidence="13">
    <location>
        <begin position="415"/>
        <end position="442"/>
    </location>
</feature>
<reference evidence="14 15" key="1">
    <citation type="submission" date="2024-04" db="EMBL/GenBank/DDBJ databases">
        <authorList>
            <person name="Waldvogel A.-M."/>
            <person name="Schoenle A."/>
        </authorList>
    </citation>
    <scope>NUCLEOTIDE SEQUENCE [LARGE SCALE GENOMIC DNA]</scope>
</reference>
<evidence type="ECO:0000256" key="4">
    <source>
        <dbReference type="ARBA" id="ARBA00022737"/>
    </source>
</evidence>
<keyword evidence="3" id="KW-0479">Metal-binding</keyword>
<evidence type="ECO:0000313" key="14">
    <source>
        <dbReference type="EMBL" id="CAL1600820.1"/>
    </source>
</evidence>